<reference evidence="1 2" key="1">
    <citation type="submission" date="2018-02" db="EMBL/GenBank/DDBJ databases">
        <title>Draft genome of wild Prunus yedoensis var. nudiflora.</title>
        <authorList>
            <person name="Baek S."/>
            <person name="Kim J.-H."/>
            <person name="Choi K."/>
            <person name="Kim G.-B."/>
            <person name="Cho A."/>
            <person name="Jang H."/>
            <person name="Shin C.-H."/>
            <person name="Yu H.-J."/>
            <person name="Mun J.-H."/>
        </authorList>
    </citation>
    <scope>NUCLEOTIDE SEQUENCE [LARGE SCALE GENOMIC DNA]</scope>
    <source>
        <strain evidence="2">cv. Jeju island</strain>
        <tissue evidence="1">Leaf</tissue>
    </source>
</reference>
<comment type="caution">
    <text evidence="1">The sequence shown here is derived from an EMBL/GenBank/DDBJ whole genome shotgun (WGS) entry which is preliminary data.</text>
</comment>
<protein>
    <submittedName>
        <fullName evidence="1">Uncharacterized protein</fullName>
    </submittedName>
</protein>
<dbReference type="AlphaFoldDB" id="A0A314YYP0"/>
<organism evidence="1 2">
    <name type="scientific">Prunus yedoensis var. nudiflora</name>
    <dbReference type="NCBI Taxonomy" id="2094558"/>
    <lineage>
        <taxon>Eukaryota</taxon>
        <taxon>Viridiplantae</taxon>
        <taxon>Streptophyta</taxon>
        <taxon>Embryophyta</taxon>
        <taxon>Tracheophyta</taxon>
        <taxon>Spermatophyta</taxon>
        <taxon>Magnoliopsida</taxon>
        <taxon>eudicotyledons</taxon>
        <taxon>Gunneridae</taxon>
        <taxon>Pentapetalae</taxon>
        <taxon>rosids</taxon>
        <taxon>fabids</taxon>
        <taxon>Rosales</taxon>
        <taxon>Rosaceae</taxon>
        <taxon>Amygdaloideae</taxon>
        <taxon>Amygdaleae</taxon>
        <taxon>Prunus</taxon>
    </lineage>
</organism>
<name>A0A314YYP0_PRUYE</name>
<gene>
    <name evidence="1" type="ORF">Pyn_15664</name>
</gene>
<dbReference type="Proteomes" id="UP000250321">
    <property type="component" value="Unassembled WGS sequence"/>
</dbReference>
<proteinExistence type="predicted"/>
<sequence length="66" mass="7367">MAISKRSGNSLVCRISFLPFPSSILVSRGLDDTLLENCLGPVTGSYENVVRMLRCRRLKRRADPTV</sequence>
<dbReference type="OrthoDB" id="10365048at2759"/>
<evidence type="ECO:0000313" key="1">
    <source>
        <dbReference type="EMBL" id="PQQ13235.1"/>
    </source>
</evidence>
<evidence type="ECO:0000313" key="2">
    <source>
        <dbReference type="Proteomes" id="UP000250321"/>
    </source>
</evidence>
<keyword evidence="2" id="KW-1185">Reference proteome</keyword>
<dbReference type="EMBL" id="PJQY01000311">
    <property type="protein sequence ID" value="PQQ13235.1"/>
    <property type="molecule type" value="Genomic_DNA"/>
</dbReference>
<accession>A0A314YYP0</accession>